<dbReference type="AlphaFoldDB" id="A0A317G854"/>
<keyword evidence="3 6" id="KW-0812">Transmembrane</keyword>
<reference evidence="8 9" key="1">
    <citation type="submission" date="2017-09" db="EMBL/GenBank/DDBJ databases">
        <title>High-quality draft genome sequence of Butyrivibrio fibrisolvens INBov1, isolated from cow rumen.</title>
        <authorList>
            <person name="Rodriguez Hernaez J."/>
            <person name="Rivarola M."/>
            <person name="Paniego N."/>
            <person name="Cravero S."/>
            <person name="Ceron Cucchi M."/>
            <person name="Martinez M.C."/>
        </authorList>
    </citation>
    <scope>NUCLEOTIDE SEQUENCE [LARGE SCALE GENOMIC DNA]</scope>
    <source>
        <strain evidence="8 9">INBov1</strain>
    </source>
</reference>
<name>A0A317G854_BUTFI</name>
<dbReference type="Gene3D" id="1.10.3470.10">
    <property type="entry name" value="ABC transporter involved in vitamin B12 uptake, BtuC"/>
    <property type="match status" value="1"/>
</dbReference>
<keyword evidence="5 7" id="KW-0472">Membrane</keyword>
<comment type="similarity">
    <text evidence="2 6">Belongs to the ABC-3 integral membrane protein family.</text>
</comment>
<feature type="transmembrane region" description="Helical" evidence="7">
    <location>
        <begin position="13"/>
        <end position="37"/>
    </location>
</feature>
<evidence type="ECO:0000256" key="1">
    <source>
        <dbReference type="ARBA" id="ARBA00004141"/>
    </source>
</evidence>
<feature type="transmembrane region" description="Helical" evidence="7">
    <location>
        <begin position="94"/>
        <end position="114"/>
    </location>
</feature>
<dbReference type="SUPFAM" id="SSF81345">
    <property type="entry name" value="ABC transporter involved in vitamin B12 uptake, BtuC"/>
    <property type="match status" value="1"/>
</dbReference>
<feature type="transmembrane region" description="Helical" evidence="7">
    <location>
        <begin position="142"/>
        <end position="163"/>
    </location>
</feature>
<evidence type="ECO:0000256" key="5">
    <source>
        <dbReference type="ARBA" id="ARBA00023136"/>
    </source>
</evidence>
<feature type="transmembrane region" description="Helical" evidence="7">
    <location>
        <begin position="228"/>
        <end position="250"/>
    </location>
</feature>
<dbReference type="GO" id="GO:0010043">
    <property type="term" value="P:response to zinc ion"/>
    <property type="evidence" value="ECO:0007669"/>
    <property type="project" value="TreeGrafter"/>
</dbReference>
<keyword evidence="9" id="KW-1185">Reference proteome</keyword>
<proteinExistence type="inferred from homology"/>
<dbReference type="GO" id="GO:0043190">
    <property type="term" value="C:ATP-binding cassette (ABC) transporter complex"/>
    <property type="evidence" value="ECO:0007669"/>
    <property type="project" value="InterPro"/>
</dbReference>
<evidence type="ECO:0000256" key="6">
    <source>
        <dbReference type="RuleBase" id="RU003943"/>
    </source>
</evidence>
<comment type="caution">
    <text evidence="8">The sequence shown here is derived from an EMBL/GenBank/DDBJ whole genome shotgun (WGS) entry which is preliminary data.</text>
</comment>
<feature type="transmembrane region" description="Helical" evidence="7">
    <location>
        <begin position="256"/>
        <end position="275"/>
    </location>
</feature>
<dbReference type="InterPro" id="IPR001626">
    <property type="entry name" value="ABC_TroCD"/>
</dbReference>
<organism evidence="8 9">
    <name type="scientific">Butyrivibrio fibrisolvens</name>
    <dbReference type="NCBI Taxonomy" id="831"/>
    <lineage>
        <taxon>Bacteria</taxon>
        <taxon>Bacillati</taxon>
        <taxon>Bacillota</taxon>
        <taxon>Clostridia</taxon>
        <taxon>Lachnospirales</taxon>
        <taxon>Lachnospiraceae</taxon>
        <taxon>Butyrivibrio</taxon>
    </lineage>
</organism>
<feature type="transmembrane region" description="Helical" evidence="7">
    <location>
        <begin position="67"/>
        <end position="82"/>
    </location>
</feature>
<comment type="subcellular location">
    <subcellularLocation>
        <location evidence="6">Cell membrane</location>
        <topology evidence="6">Multi-pass membrane protein</topology>
    </subcellularLocation>
    <subcellularLocation>
        <location evidence="1">Membrane</location>
        <topology evidence="1">Multi-pass membrane protein</topology>
    </subcellularLocation>
</comment>
<feature type="transmembrane region" description="Helical" evidence="7">
    <location>
        <begin position="42"/>
        <end position="61"/>
    </location>
</feature>
<keyword evidence="4 7" id="KW-1133">Transmembrane helix</keyword>
<dbReference type="PANTHER" id="PTHR30477:SF0">
    <property type="entry name" value="METAL TRANSPORT SYSTEM MEMBRANE PROTEIN TM_0125-RELATED"/>
    <property type="match status" value="1"/>
</dbReference>
<evidence type="ECO:0000256" key="4">
    <source>
        <dbReference type="ARBA" id="ARBA00022989"/>
    </source>
</evidence>
<feature type="transmembrane region" description="Helical" evidence="7">
    <location>
        <begin position="183"/>
        <end position="216"/>
    </location>
</feature>
<accession>A0A317G854</accession>
<evidence type="ECO:0000256" key="3">
    <source>
        <dbReference type="ARBA" id="ARBA00022692"/>
    </source>
</evidence>
<dbReference type="PANTHER" id="PTHR30477">
    <property type="entry name" value="ABC-TRANSPORTER METAL-BINDING PROTEIN"/>
    <property type="match status" value="1"/>
</dbReference>
<evidence type="ECO:0000256" key="2">
    <source>
        <dbReference type="ARBA" id="ARBA00008034"/>
    </source>
</evidence>
<keyword evidence="6" id="KW-0813">Transport</keyword>
<dbReference type="InterPro" id="IPR037294">
    <property type="entry name" value="ABC_BtuC-like"/>
</dbReference>
<dbReference type="GO" id="GO:0055085">
    <property type="term" value="P:transmembrane transport"/>
    <property type="evidence" value="ECO:0007669"/>
    <property type="project" value="InterPro"/>
</dbReference>
<protein>
    <submittedName>
        <fullName evidence="8">Metal ABC transporter permease</fullName>
    </submittedName>
</protein>
<evidence type="ECO:0000313" key="9">
    <source>
        <dbReference type="Proteomes" id="UP000245488"/>
    </source>
</evidence>
<evidence type="ECO:0000256" key="7">
    <source>
        <dbReference type="SAM" id="Phobius"/>
    </source>
</evidence>
<dbReference type="Proteomes" id="UP000245488">
    <property type="component" value="Chromosome"/>
</dbReference>
<dbReference type="EMBL" id="NXNG01000001">
    <property type="protein sequence ID" value="PWT29401.1"/>
    <property type="molecule type" value="Genomic_DNA"/>
</dbReference>
<evidence type="ECO:0000313" key="8">
    <source>
        <dbReference type="EMBL" id="PWT29401.1"/>
    </source>
</evidence>
<gene>
    <name evidence="8" type="ORF">CPT75_11185</name>
</gene>
<dbReference type="Pfam" id="PF00950">
    <property type="entry name" value="ABC-3"/>
    <property type="match status" value="1"/>
</dbReference>
<sequence length="279" mass="29586">MFDKFMMYLQYPFVRYALIVGILIALCSSLLGVTLVLKRFSFIGDGLSHVAFGAIAIASVFNLTNKMLLVLPVTIISAVLLLRTGQNAKIKGDAAIAMISVGALAFGYLIMNIFSTSSNLSGDVCSTLFGSTSILTLTQKEVWVCIVLSIAVVIIFVLFYNKIFAVTFDENFAKAAGTSADTYNLLIAIVIAVIIVLAMNLVGSLLISALVIFPALSAMRIFRSFKSVTIFSAILSVVCAFGGMVISILAGTPVGSTIVAVDVAAFAICSIIGFISGRR</sequence>